<dbReference type="CDD" id="cd02947">
    <property type="entry name" value="TRX_family"/>
    <property type="match status" value="1"/>
</dbReference>
<dbReference type="EMBL" id="AP014610">
    <property type="protein sequence ID" value="BBA17799.1"/>
    <property type="molecule type" value="Genomic_DNA"/>
</dbReference>
<dbReference type="PROSITE" id="PS00194">
    <property type="entry name" value="THIOREDOXIN_1"/>
    <property type="match status" value="1"/>
</dbReference>
<proteinExistence type="inferred from homology"/>
<keyword evidence="2" id="KW-0813">Transport</keyword>
<dbReference type="PRINTS" id="PR00421">
    <property type="entry name" value="THIOREDOXIN"/>
</dbReference>
<dbReference type="GO" id="GO:0005829">
    <property type="term" value="C:cytosol"/>
    <property type="evidence" value="ECO:0007669"/>
    <property type="project" value="TreeGrafter"/>
</dbReference>
<evidence type="ECO:0000256" key="7">
    <source>
        <dbReference type="PIRNR" id="PIRNR000077"/>
    </source>
</evidence>
<name>A0AAD1FR92_9FLAO</name>
<dbReference type="InterPro" id="IPR036249">
    <property type="entry name" value="Thioredoxin-like_sf"/>
</dbReference>
<dbReference type="Proteomes" id="UP000262607">
    <property type="component" value="Chromosome"/>
</dbReference>
<evidence type="ECO:0000256" key="9">
    <source>
        <dbReference type="PIRSR" id="PIRSR000077-4"/>
    </source>
</evidence>
<dbReference type="Pfam" id="PF00085">
    <property type="entry name" value="Thioredoxin"/>
    <property type="match status" value="1"/>
</dbReference>
<keyword evidence="4 9" id="KW-1015">Disulfide bond</keyword>
<feature type="domain" description="Thioredoxin" evidence="10">
    <location>
        <begin position="1"/>
        <end position="110"/>
    </location>
</feature>
<evidence type="ECO:0000259" key="10">
    <source>
        <dbReference type="PROSITE" id="PS51352"/>
    </source>
</evidence>
<dbReference type="InterPro" id="IPR017937">
    <property type="entry name" value="Thioredoxin_CS"/>
</dbReference>
<dbReference type="PROSITE" id="PS51352">
    <property type="entry name" value="THIOREDOXIN_2"/>
    <property type="match status" value="1"/>
</dbReference>
<protein>
    <recommendedName>
        <fullName evidence="6 7">Thioredoxin</fullName>
    </recommendedName>
</protein>
<dbReference type="SUPFAM" id="SSF52833">
    <property type="entry name" value="Thioredoxin-like"/>
    <property type="match status" value="1"/>
</dbReference>
<evidence type="ECO:0000313" key="11">
    <source>
        <dbReference type="EMBL" id="BBA17799.1"/>
    </source>
</evidence>
<keyword evidence="3" id="KW-0249">Electron transport</keyword>
<gene>
    <name evidence="11" type="primary">trxA</name>
    <name evidence="11" type="ORF">CPU2_300</name>
</gene>
<reference evidence="11 12" key="1">
    <citation type="submission" date="2014-06" db="EMBL/GenBank/DDBJ databases">
        <title>Genome sequence of the intracellular symbiont Blattabacterium cuenoti, strain CPU2 from the wood feeding cockroach Cryptocercus punctulatus.</title>
        <authorList>
            <person name="Kinjo Y."/>
            <person name="Ohkuma M."/>
            <person name="Tokuda G."/>
        </authorList>
    </citation>
    <scope>NUCLEOTIDE SEQUENCE [LARGE SCALE GENOMIC DNA]</scope>
    <source>
        <strain evidence="11 12">CPU2</strain>
    </source>
</reference>
<feature type="disulfide bond" description="Redox-active" evidence="9">
    <location>
        <begin position="34"/>
        <end position="37"/>
    </location>
</feature>
<evidence type="ECO:0000256" key="6">
    <source>
        <dbReference type="NCBIfam" id="TIGR01068"/>
    </source>
</evidence>
<comment type="similarity">
    <text evidence="1 7">Belongs to the thioredoxin family.</text>
</comment>
<dbReference type="InterPro" id="IPR013766">
    <property type="entry name" value="Thioredoxin_domain"/>
</dbReference>
<keyword evidence="5 9" id="KW-0676">Redox-active center</keyword>
<organism evidence="11 12">
    <name type="scientific">Blattabacterium punctulatus CPU2</name>
    <dbReference type="NCBI Taxonomy" id="1457032"/>
    <lineage>
        <taxon>Bacteria</taxon>
        <taxon>Pseudomonadati</taxon>
        <taxon>Bacteroidota</taxon>
        <taxon>Flavobacteriia</taxon>
        <taxon>Flavobacteriales</taxon>
        <taxon>Blattabacteriaceae</taxon>
        <taxon>Blattabacterium</taxon>
    </lineage>
</organism>
<dbReference type="AlphaFoldDB" id="A0AAD1FR92"/>
<evidence type="ECO:0000256" key="2">
    <source>
        <dbReference type="ARBA" id="ARBA00022448"/>
    </source>
</evidence>
<evidence type="ECO:0000256" key="8">
    <source>
        <dbReference type="PIRSR" id="PIRSR000077-1"/>
    </source>
</evidence>
<feature type="site" description="Contributes to redox potential value" evidence="8">
    <location>
        <position position="36"/>
    </location>
</feature>
<dbReference type="PIRSF" id="PIRSF000077">
    <property type="entry name" value="Thioredoxin"/>
    <property type="match status" value="1"/>
</dbReference>
<feature type="site" description="Contributes to redox potential value" evidence="8">
    <location>
        <position position="35"/>
    </location>
</feature>
<dbReference type="Gene3D" id="3.40.30.10">
    <property type="entry name" value="Glutaredoxin"/>
    <property type="match status" value="1"/>
</dbReference>
<evidence type="ECO:0000313" key="12">
    <source>
        <dbReference type="Proteomes" id="UP000262607"/>
    </source>
</evidence>
<dbReference type="NCBIfam" id="TIGR01068">
    <property type="entry name" value="thioredoxin"/>
    <property type="match status" value="1"/>
</dbReference>
<sequence>MEKSMIQEINDDNFEKVVLESDKPILVDFWAPWCAPCRTLSAILKDLYIEYKEKAIVFQLNVDKNPKTSSKYGIRSIPTMFFFKNGEKKDMHIGVASKEEIRKKLDSLIIRIQ</sequence>
<evidence type="ECO:0000256" key="4">
    <source>
        <dbReference type="ARBA" id="ARBA00023157"/>
    </source>
</evidence>
<feature type="active site" description="Nucleophile" evidence="8">
    <location>
        <position position="34"/>
    </location>
</feature>
<feature type="active site" description="Nucleophile" evidence="8">
    <location>
        <position position="37"/>
    </location>
</feature>
<dbReference type="GO" id="GO:0015035">
    <property type="term" value="F:protein-disulfide reductase activity"/>
    <property type="evidence" value="ECO:0007669"/>
    <property type="project" value="UniProtKB-UniRule"/>
</dbReference>
<dbReference type="PANTHER" id="PTHR45663:SF11">
    <property type="entry name" value="GEO12009P1"/>
    <property type="match status" value="1"/>
</dbReference>
<evidence type="ECO:0000256" key="5">
    <source>
        <dbReference type="ARBA" id="ARBA00023284"/>
    </source>
</evidence>
<accession>A0AAD1FR92</accession>
<evidence type="ECO:0000256" key="3">
    <source>
        <dbReference type="ARBA" id="ARBA00022982"/>
    </source>
</evidence>
<dbReference type="GO" id="GO:0045454">
    <property type="term" value="P:cell redox homeostasis"/>
    <property type="evidence" value="ECO:0007669"/>
    <property type="project" value="TreeGrafter"/>
</dbReference>
<dbReference type="PANTHER" id="PTHR45663">
    <property type="entry name" value="GEO12009P1"/>
    <property type="match status" value="1"/>
</dbReference>
<dbReference type="FunFam" id="3.40.30.10:FF:000001">
    <property type="entry name" value="Thioredoxin"/>
    <property type="match status" value="1"/>
</dbReference>
<dbReference type="InterPro" id="IPR005746">
    <property type="entry name" value="Thioredoxin"/>
</dbReference>
<feature type="site" description="Deprotonates C-terminal active site Cys" evidence="8">
    <location>
        <position position="28"/>
    </location>
</feature>
<evidence type="ECO:0000256" key="1">
    <source>
        <dbReference type="ARBA" id="ARBA00008987"/>
    </source>
</evidence>